<dbReference type="STRING" id="1524254.PHACT_11765"/>
<protein>
    <recommendedName>
        <fullName evidence="3">Cytochrome c domain-containing protein</fullName>
    </recommendedName>
</protein>
<keyword evidence="2" id="KW-1185">Reference proteome</keyword>
<dbReference type="EMBL" id="MASR01000001">
    <property type="protein sequence ID" value="OFE13727.1"/>
    <property type="molecule type" value="Genomic_DNA"/>
</dbReference>
<proteinExistence type="predicted"/>
<reference evidence="2" key="1">
    <citation type="submission" date="2016-07" db="EMBL/GenBank/DDBJ databases">
        <authorList>
            <person name="Florea S."/>
            <person name="Webb J.S."/>
            <person name="Jaromczyk J."/>
            <person name="Schardl C.L."/>
        </authorList>
    </citation>
    <scope>NUCLEOTIDE SEQUENCE [LARGE SCALE GENOMIC DNA]</scope>
    <source>
        <strain evidence="2">KCTC 42131</strain>
    </source>
</reference>
<evidence type="ECO:0000313" key="2">
    <source>
        <dbReference type="Proteomes" id="UP000175669"/>
    </source>
</evidence>
<accession>A0A1E8CN92</accession>
<gene>
    <name evidence="1" type="ORF">PHACT_11765</name>
</gene>
<dbReference type="InterPro" id="IPR022269">
    <property type="entry name" value="SO_2930-like_C"/>
</dbReference>
<dbReference type="RefSeq" id="WP_070117945.1">
    <property type="nucleotide sequence ID" value="NZ_MASR01000001.1"/>
</dbReference>
<dbReference type="AlphaFoldDB" id="A0A1E8CN92"/>
<organism evidence="1 2">
    <name type="scientific">Pseudohongiella acticola</name>
    <dbReference type="NCBI Taxonomy" id="1524254"/>
    <lineage>
        <taxon>Bacteria</taxon>
        <taxon>Pseudomonadati</taxon>
        <taxon>Pseudomonadota</taxon>
        <taxon>Gammaproteobacteria</taxon>
        <taxon>Pseudomonadales</taxon>
        <taxon>Pseudohongiellaceae</taxon>
        <taxon>Pseudohongiella</taxon>
    </lineage>
</organism>
<dbReference type="OrthoDB" id="338827at2"/>
<dbReference type="Proteomes" id="UP000175669">
    <property type="component" value="Unassembled WGS sequence"/>
</dbReference>
<evidence type="ECO:0008006" key="3">
    <source>
        <dbReference type="Google" id="ProtNLM"/>
    </source>
</evidence>
<evidence type="ECO:0000313" key="1">
    <source>
        <dbReference type="EMBL" id="OFE13727.1"/>
    </source>
</evidence>
<sequence>MPGSGFTARLAAAAAIGLSGLLISCQQPEPRFFDSDNYPAQLSAWQLFQLNAGEQGHQLTLNPEILPYQLATPLFSEYALKLRTVWLPDGTAARYQDTDTFEFPVGTIISKTFYYPVATPAVTENDSEGAGSDEKPRLLKAGANTSAVIGGALPLDRFRLIETRLLVHQPSGWEALPYVWNNEQTEATLQIAGDIQRLPLEDSTLTYVVPNRNECAGCHVLDQNKGDLSPIGPAARHLNRLVALDDGEHTRQLDVWQQRGWLTDLPAPEQIPANAVWRDSVHEEDSEEAIAQRARAYLDINCGHCHQPGGSGDTSGLFLHAGETSAMRLGVCKPPVAAGRGAGGHRFSILPGQPENSILSYRIASQETGVLMPELGRSLVHDQGLQLIEAWIAQQPGHCN</sequence>
<comment type="caution">
    <text evidence="1">The sequence shown here is derived from an EMBL/GenBank/DDBJ whole genome shotgun (WGS) entry which is preliminary data.</text>
</comment>
<name>A0A1E8CN92_9GAMM</name>
<dbReference type="NCBIfam" id="TIGR03806">
    <property type="entry name" value="chp_HNE_0200"/>
    <property type="match status" value="1"/>
</dbReference>